<evidence type="ECO:0000313" key="2">
    <source>
        <dbReference type="Proteomes" id="UP000066480"/>
    </source>
</evidence>
<dbReference type="KEGG" id="lmoi:VV02_16015"/>
<dbReference type="OrthoDB" id="9797743at2"/>
<name>A0A0K1JKB1_9MICO</name>
<dbReference type="InterPro" id="IPR023198">
    <property type="entry name" value="PGP-like_dom2"/>
</dbReference>
<dbReference type="Pfam" id="PF13419">
    <property type="entry name" value="HAD_2"/>
    <property type="match status" value="1"/>
</dbReference>
<proteinExistence type="predicted"/>
<dbReference type="Gene3D" id="1.10.150.240">
    <property type="entry name" value="Putative phosphatase, domain 2"/>
    <property type="match status" value="1"/>
</dbReference>
<dbReference type="GO" id="GO:0016787">
    <property type="term" value="F:hydrolase activity"/>
    <property type="evidence" value="ECO:0007669"/>
    <property type="project" value="UniProtKB-KW"/>
</dbReference>
<dbReference type="RefSeq" id="WP_052593021.1">
    <property type="nucleotide sequence ID" value="NZ_CP011112.1"/>
</dbReference>
<dbReference type="InterPro" id="IPR041492">
    <property type="entry name" value="HAD_2"/>
</dbReference>
<dbReference type="NCBIfam" id="TIGR01509">
    <property type="entry name" value="HAD-SF-IA-v3"/>
    <property type="match status" value="1"/>
</dbReference>
<sequence>MESRLDAGLPAAVLWDMDGTIVDTEPFWISVERQLVESYGGAWSDEIAHQLVGNPLLVSAEIILANSPVTLSPEEVVDVLLKGVAERMNEHVPWRPGAAELLKSLGAQGVPCALVTMSYTSFAEVLIEAVPEGTFAAVVTGDAVTHGKPHPEPYLTAAAALGVRPEDCVAIEDSPPGVRSAVAAGVPTIAVPHIVTVPPIEGVTQIDTLDGLTADDLLPLVRP</sequence>
<dbReference type="AlphaFoldDB" id="A0A0K1JKB1"/>
<organism evidence="1 2">
    <name type="scientific">Luteipulveratus mongoliensis</name>
    <dbReference type="NCBI Taxonomy" id="571913"/>
    <lineage>
        <taxon>Bacteria</taxon>
        <taxon>Bacillati</taxon>
        <taxon>Actinomycetota</taxon>
        <taxon>Actinomycetes</taxon>
        <taxon>Micrococcales</taxon>
        <taxon>Dermacoccaceae</taxon>
        <taxon>Luteipulveratus</taxon>
    </lineage>
</organism>
<dbReference type="InterPro" id="IPR006439">
    <property type="entry name" value="HAD-SF_hydro_IA"/>
</dbReference>
<dbReference type="Gene3D" id="3.40.50.1000">
    <property type="entry name" value="HAD superfamily/HAD-like"/>
    <property type="match status" value="1"/>
</dbReference>
<reference evidence="1 2" key="1">
    <citation type="submission" date="2015-03" db="EMBL/GenBank/DDBJ databases">
        <title>Luteipulveratus halotolerans sp. nov., a novel actinobacterium (Dermacoccaceae) from Sarawak, Malaysia.</title>
        <authorList>
            <person name="Juboi H."/>
            <person name="Basik A."/>
            <person name="Shamsul S.S."/>
            <person name="Arnold P."/>
            <person name="Schmitt E.K."/>
            <person name="Sanglier J.-J."/>
            <person name="Yeo T."/>
        </authorList>
    </citation>
    <scope>NUCLEOTIDE SEQUENCE [LARGE SCALE GENOMIC DNA]</scope>
    <source>
        <strain evidence="1 2">MN07-A0370</strain>
    </source>
</reference>
<dbReference type="InterPro" id="IPR036412">
    <property type="entry name" value="HAD-like_sf"/>
</dbReference>
<keyword evidence="2" id="KW-1185">Reference proteome</keyword>
<evidence type="ECO:0000313" key="1">
    <source>
        <dbReference type="EMBL" id="AKU17015.1"/>
    </source>
</evidence>
<dbReference type="CDD" id="cd07505">
    <property type="entry name" value="HAD_BPGM-like"/>
    <property type="match status" value="1"/>
</dbReference>
<accession>A0A0K1JKB1</accession>
<dbReference type="PANTHER" id="PTHR18901">
    <property type="entry name" value="2-DEOXYGLUCOSE-6-PHOSPHATE PHOSPHATASE 2"/>
    <property type="match status" value="1"/>
</dbReference>
<dbReference type="STRING" id="571913.VV02_16015"/>
<dbReference type="Proteomes" id="UP000066480">
    <property type="component" value="Chromosome"/>
</dbReference>
<dbReference type="EMBL" id="CP011112">
    <property type="protein sequence ID" value="AKU17015.1"/>
    <property type="molecule type" value="Genomic_DNA"/>
</dbReference>
<gene>
    <name evidence="1" type="ORF">VV02_16015</name>
</gene>
<dbReference type="SFLD" id="SFLDG01129">
    <property type="entry name" value="C1.5:_HAD__Beta-PGM__Phosphata"/>
    <property type="match status" value="1"/>
</dbReference>
<keyword evidence="1" id="KW-0378">Hydrolase</keyword>
<dbReference type="SFLD" id="SFLDS00003">
    <property type="entry name" value="Haloacid_Dehalogenase"/>
    <property type="match status" value="1"/>
</dbReference>
<dbReference type="PANTHER" id="PTHR18901:SF38">
    <property type="entry name" value="PSEUDOURIDINE-5'-PHOSPHATASE"/>
    <property type="match status" value="1"/>
</dbReference>
<dbReference type="SUPFAM" id="SSF56784">
    <property type="entry name" value="HAD-like"/>
    <property type="match status" value="1"/>
</dbReference>
<protein>
    <submittedName>
        <fullName evidence="1">Hydrolase</fullName>
    </submittedName>
</protein>
<dbReference type="InterPro" id="IPR023214">
    <property type="entry name" value="HAD_sf"/>
</dbReference>